<feature type="transmembrane region" description="Helical" evidence="1">
    <location>
        <begin position="29"/>
        <end position="47"/>
    </location>
</feature>
<dbReference type="InterPro" id="IPR018678">
    <property type="entry name" value="DUF2160_TM"/>
</dbReference>
<organism evidence="2 3">
    <name type="scientific">Segnochrobactrum spirostomi</name>
    <dbReference type="NCBI Taxonomy" id="2608987"/>
    <lineage>
        <taxon>Bacteria</taxon>
        <taxon>Pseudomonadati</taxon>
        <taxon>Pseudomonadota</taxon>
        <taxon>Alphaproteobacteria</taxon>
        <taxon>Hyphomicrobiales</taxon>
        <taxon>Segnochrobactraceae</taxon>
        <taxon>Segnochrobactrum</taxon>
    </lineage>
</organism>
<sequence length="75" mass="8259">MSDPVETEPLDLPQPRPARQGFLPIHTNAFDRVFIAVIVFVAINLLWMRFLEASIPLTVGTVLSVILGAFIVARG</sequence>
<proteinExistence type="predicted"/>
<evidence type="ECO:0000256" key="1">
    <source>
        <dbReference type="SAM" id="Phobius"/>
    </source>
</evidence>
<dbReference type="RefSeq" id="WP_153484673.1">
    <property type="nucleotide sequence ID" value="NZ_VWNA01000001.1"/>
</dbReference>
<gene>
    <name evidence="2" type="ORF">F0357_16785</name>
</gene>
<comment type="caution">
    <text evidence="2">The sequence shown here is derived from an EMBL/GenBank/DDBJ whole genome shotgun (WGS) entry which is preliminary data.</text>
</comment>
<dbReference type="AlphaFoldDB" id="A0A6A7Y525"/>
<evidence type="ECO:0000313" key="2">
    <source>
        <dbReference type="EMBL" id="MQT14270.1"/>
    </source>
</evidence>
<keyword evidence="1" id="KW-1133">Transmembrane helix</keyword>
<keyword evidence="1" id="KW-0472">Membrane</keyword>
<keyword evidence="1" id="KW-0812">Transmembrane</keyword>
<dbReference type="EMBL" id="VWNA01000001">
    <property type="protein sequence ID" value="MQT14270.1"/>
    <property type="molecule type" value="Genomic_DNA"/>
</dbReference>
<dbReference type="Proteomes" id="UP000332515">
    <property type="component" value="Unassembled WGS sequence"/>
</dbReference>
<dbReference type="Pfam" id="PF09928">
    <property type="entry name" value="DUF2160"/>
    <property type="match status" value="1"/>
</dbReference>
<protein>
    <submittedName>
        <fullName evidence="2">Uncharacterized protein</fullName>
    </submittedName>
</protein>
<feature type="transmembrane region" description="Helical" evidence="1">
    <location>
        <begin position="53"/>
        <end position="73"/>
    </location>
</feature>
<accession>A0A6A7Y525</accession>
<reference evidence="2 3" key="1">
    <citation type="submission" date="2019-09" db="EMBL/GenBank/DDBJ databases">
        <title>Segnochrobactrum spirostomi gen. nov., sp. nov., isolated from the ciliate Spirostomum cf. yagiui and description of a novel family, Segnochrobactraceae fam. nov. within the order Rhizobiales of the class Alphaproteobacteria.</title>
        <authorList>
            <person name="Akter S."/>
            <person name="Shazib S.U.A."/>
            <person name="Shin M.K."/>
        </authorList>
    </citation>
    <scope>NUCLEOTIDE SEQUENCE [LARGE SCALE GENOMIC DNA]</scope>
    <source>
        <strain evidence="2 3">Sp-1</strain>
    </source>
</reference>
<keyword evidence="3" id="KW-1185">Reference proteome</keyword>
<evidence type="ECO:0000313" key="3">
    <source>
        <dbReference type="Proteomes" id="UP000332515"/>
    </source>
</evidence>
<name>A0A6A7Y525_9HYPH</name>